<accession>A0AAJ2U0U2</accession>
<dbReference type="InterPro" id="IPR018691">
    <property type="entry name" value="DUF2188"/>
</dbReference>
<dbReference type="AlphaFoldDB" id="A0AAJ2U0U2"/>
<reference evidence="1" key="1">
    <citation type="submission" date="2023-10" db="EMBL/GenBank/DDBJ databases">
        <title>Screening of Alkalihalophilus pseudofirmusBZ-TG-HK211 and Its Alleviation of Salt Stress on Rapeseed Growth.</title>
        <authorList>
            <person name="Zhao B."/>
            <person name="Guo T."/>
        </authorList>
    </citation>
    <scope>NUCLEOTIDE SEQUENCE</scope>
    <source>
        <strain evidence="1">BZ-TG-HK211</strain>
    </source>
</reference>
<organism evidence="1 2">
    <name type="scientific">Alkalihalophilus pseudofirmus</name>
    <name type="common">Bacillus pseudofirmus</name>
    <dbReference type="NCBI Taxonomy" id="79885"/>
    <lineage>
        <taxon>Bacteria</taxon>
        <taxon>Bacillati</taxon>
        <taxon>Bacillota</taxon>
        <taxon>Bacilli</taxon>
        <taxon>Bacillales</taxon>
        <taxon>Bacillaceae</taxon>
        <taxon>Alkalihalophilus</taxon>
    </lineage>
</organism>
<dbReference type="RefSeq" id="WP_012960218.1">
    <property type="nucleotide sequence ID" value="NZ_CP117835.1"/>
</dbReference>
<comment type="caution">
    <text evidence="1">The sequence shown here is derived from an EMBL/GenBank/DDBJ whole genome shotgun (WGS) entry which is preliminary data.</text>
</comment>
<dbReference type="Proteomes" id="UP001285636">
    <property type="component" value="Unassembled WGS sequence"/>
</dbReference>
<evidence type="ECO:0000313" key="1">
    <source>
        <dbReference type="EMBL" id="MDV2886079.1"/>
    </source>
</evidence>
<sequence length="122" mass="14081">MPWNKNDYPDAMKNLNKEVKEKAIEIANSLVEDGYEEGRAIPIAIDEAEKIGNTKNDEIYQLINQNDQWAIKKEGAERASKTFETKEEALKYGDELLAKKQIQLKVYKKDGALERTKKYSEK</sequence>
<name>A0AAJ2U0U2_ALKPS</name>
<evidence type="ECO:0000313" key="2">
    <source>
        <dbReference type="Proteomes" id="UP001285636"/>
    </source>
</evidence>
<protein>
    <submittedName>
        <fullName evidence="1">DUF2188 domain-containing protein</fullName>
    </submittedName>
</protein>
<dbReference type="EMBL" id="JAWJAY010000002">
    <property type="protein sequence ID" value="MDV2886079.1"/>
    <property type="molecule type" value="Genomic_DNA"/>
</dbReference>
<proteinExistence type="predicted"/>
<gene>
    <name evidence="1" type="ORF">RYX45_12885</name>
</gene>
<dbReference type="Pfam" id="PF09954">
    <property type="entry name" value="DUF2188"/>
    <property type="match status" value="1"/>
</dbReference>